<dbReference type="Gene3D" id="3.40.50.1820">
    <property type="entry name" value="alpha/beta hydrolase"/>
    <property type="match status" value="1"/>
</dbReference>
<evidence type="ECO:0000256" key="1">
    <source>
        <dbReference type="ARBA" id="ARBA00022559"/>
    </source>
</evidence>
<dbReference type="InterPro" id="IPR050471">
    <property type="entry name" value="AB_hydrolase"/>
</dbReference>
<keyword evidence="1" id="KW-0560">Oxidoreductase</keyword>
<protein>
    <submittedName>
        <fullName evidence="3">Alpha/beta hydrolase</fullName>
    </submittedName>
</protein>
<dbReference type="InterPro" id="IPR029058">
    <property type="entry name" value="AB_hydrolase_fold"/>
</dbReference>
<evidence type="ECO:0000313" key="3">
    <source>
        <dbReference type="EMBL" id="MBY9075033.1"/>
    </source>
</evidence>
<dbReference type="PANTHER" id="PTHR43433">
    <property type="entry name" value="HYDROLASE, ALPHA/BETA FOLD FAMILY PROTEIN"/>
    <property type="match status" value="1"/>
</dbReference>
<dbReference type="Proteomes" id="UP000754710">
    <property type="component" value="Unassembled WGS sequence"/>
</dbReference>
<gene>
    <name evidence="3" type="ORF">K1X13_09400</name>
</gene>
<dbReference type="InterPro" id="IPR000073">
    <property type="entry name" value="AB_hydrolase_1"/>
</dbReference>
<name>A0ABS7RJ02_9ACTN</name>
<sequence>MRTHDGLRLHVRIDGPRDAEVTVVLAHCWTSDHDAWRYQLRDLRTWFGDAVRVIGYDHRGHGASDECPQDAATIENLGRDLAAVIDTHAPAGDLVLAGHSIGGMTVMALAEHRPELFADRVRGVLFVATSGGSLGRVRLGPRRLGETLGERAKERIPALLATRSRMLSRRQRRRAPVLEAMVARRFLFGDDMRLRDHALAVEGIINTPAASMCGFFEDLMRHDRLEGLHALHGVPVHVLVGERDRLTPPSHARRLARAVPRARLTVAPGAGHMLPLERDELVSTTLIELVERAQATRARRAVPTPTDARIAVR</sequence>
<dbReference type="RefSeq" id="WP_221024839.1">
    <property type="nucleotide sequence ID" value="NZ_JAIEZQ010000002.1"/>
</dbReference>
<proteinExistence type="predicted"/>
<evidence type="ECO:0000313" key="4">
    <source>
        <dbReference type="Proteomes" id="UP000754710"/>
    </source>
</evidence>
<dbReference type="PANTHER" id="PTHR43433:SF1">
    <property type="entry name" value="BLL5160 PROTEIN"/>
    <property type="match status" value="1"/>
</dbReference>
<keyword evidence="4" id="KW-1185">Reference proteome</keyword>
<dbReference type="PRINTS" id="PR00412">
    <property type="entry name" value="EPOXHYDRLASE"/>
</dbReference>
<evidence type="ECO:0000259" key="2">
    <source>
        <dbReference type="Pfam" id="PF12697"/>
    </source>
</evidence>
<dbReference type="InterPro" id="IPR000639">
    <property type="entry name" value="Epox_hydrolase-like"/>
</dbReference>
<dbReference type="EMBL" id="JAIEZQ010000002">
    <property type="protein sequence ID" value="MBY9075033.1"/>
    <property type="molecule type" value="Genomic_DNA"/>
</dbReference>
<comment type="caution">
    <text evidence="3">The sequence shown here is derived from an EMBL/GenBank/DDBJ whole genome shotgun (WGS) entry which is preliminary data.</text>
</comment>
<keyword evidence="3" id="KW-0378">Hydrolase</keyword>
<keyword evidence="1" id="KW-0575">Peroxidase</keyword>
<feature type="domain" description="AB hydrolase-1" evidence="2">
    <location>
        <begin position="23"/>
        <end position="281"/>
    </location>
</feature>
<accession>A0ABS7RJ02</accession>
<dbReference type="Pfam" id="PF12697">
    <property type="entry name" value="Abhydrolase_6"/>
    <property type="match status" value="1"/>
</dbReference>
<organism evidence="3 4">
    <name type="scientific">Nocardioides jiangsuensis</name>
    <dbReference type="NCBI Taxonomy" id="2866161"/>
    <lineage>
        <taxon>Bacteria</taxon>
        <taxon>Bacillati</taxon>
        <taxon>Actinomycetota</taxon>
        <taxon>Actinomycetes</taxon>
        <taxon>Propionibacteriales</taxon>
        <taxon>Nocardioidaceae</taxon>
        <taxon>Nocardioides</taxon>
    </lineage>
</organism>
<reference evidence="3 4" key="1">
    <citation type="submission" date="2021-08" db="EMBL/GenBank/DDBJ databases">
        <title>Nocardioides bacterium WL0053 sp. nov., isolated from the sediment.</title>
        <authorList>
            <person name="Wang L."/>
            <person name="Zhang D."/>
            <person name="Zhang A."/>
        </authorList>
    </citation>
    <scope>NUCLEOTIDE SEQUENCE [LARGE SCALE GENOMIC DNA]</scope>
    <source>
        <strain evidence="3 4">WL0053</strain>
    </source>
</reference>
<dbReference type="GO" id="GO:0016787">
    <property type="term" value="F:hydrolase activity"/>
    <property type="evidence" value="ECO:0007669"/>
    <property type="project" value="UniProtKB-KW"/>
</dbReference>
<dbReference type="SUPFAM" id="SSF53474">
    <property type="entry name" value="alpha/beta-Hydrolases"/>
    <property type="match status" value="1"/>
</dbReference>